<evidence type="ECO:0000313" key="2">
    <source>
        <dbReference type="EMBL" id="GFT23224.1"/>
    </source>
</evidence>
<accession>A0A8X6NM60</accession>
<dbReference type="Proteomes" id="UP000887013">
    <property type="component" value="Unassembled WGS sequence"/>
</dbReference>
<organism evidence="2 3">
    <name type="scientific">Nephila pilipes</name>
    <name type="common">Giant wood spider</name>
    <name type="synonym">Nephila maculata</name>
    <dbReference type="NCBI Taxonomy" id="299642"/>
    <lineage>
        <taxon>Eukaryota</taxon>
        <taxon>Metazoa</taxon>
        <taxon>Ecdysozoa</taxon>
        <taxon>Arthropoda</taxon>
        <taxon>Chelicerata</taxon>
        <taxon>Arachnida</taxon>
        <taxon>Araneae</taxon>
        <taxon>Araneomorphae</taxon>
        <taxon>Entelegynae</taxon>
        <taxon>Araneoidea</taxon>
        <taxon>Nephilidae</taxon>
        <taxon>Nephila</taxon>
    </lineage>
</organism>
<keyword evidence="3" id="KW-1185">Reference proteome</keyword>
<gene>
    <name evidence="2" type="ORF">NPIL_394531</name>
</gene>
<name>A0A8X6NM60_NEPPI</name>
<evidence type="ECO:0000313" key="3">
    <source>
        <dbReference type="Proteomes" id="UP000887013"/>
    </source>
</evidence>
<dbReference type="EMBL" id="BMAW01059849">
    <property type="protein sequence ID" value="GFT23224.1"/>
    <property type="molecule type" value="Genomic_DNA"/>
</dbReference>
<evidence type="ECO:0000256" key="1">
    <source>
        <dbReference type="SAM" id="MobiDB-lite"/>
    </source>
</evidence>
<dbReference type="AlphaFoldDB" id="A0A8X6NM60"/>
<feature type="compositionally biased region" description="Basic residues" evidence="1">
    <location>
        <begin position="59"/>
        <end position="71"/>
    </location>
</feature>
<sequence length="107" mass="12099">MRPKQNFKSRCSNYRSPSLNLTEWSQKCRKKYEEARKKADAAAKKINTSSSKTGGGGKTRSKKPLQKRNPKRTLDADGFQIPPKHLVSKNDKVPLSLPSTPLQIILY</sequence>
<comment type="caution">
    <text evidence="2">The sequence shown here is derived from an EMBL/GenBank/DDBJ whole genome shotgun (WGS) entry which is preliminary data.</text>
</comment>
<reference evidence="2" key="1">
    <citation type="submission" date="2020-08" db="EMBL/GenBank/DDBJ databases">
        <title>Multicomponent nature underlies the extraordinary mechanical properties of spider dragline silk.</title>
        <authorList>
            <person name="Kono N."/>
            <person name="Nakamura H."/>
            <person name="Mori M."/>
            <person name="Yoshida Y."/>
            <person name="Ohtoshi R."/>
            <person name="Malay A.D."/>
            <person name="Moran D.A.P."/>
            <person name="Tomita M."/>
            <person name="Numata K."/>
            <person name="Arakawa K."/>
        </authorList>
    </citation>
    <scope>NUCLEOTIDE SEQUENCE</scope>
</reference>
<feature type="region of interest" description="Disordered" evidence="1">
    <location>
        <begin position="36"/>
        <end position="94"/>
    </location>
</feature>
<protein>
    <submittedName>
        <fullName evidence="2">Uncharacterized protein</fullName>
    </submittedName>
</protein>
<proteinExistence type="predicted"/>